<dbReference type="AlphaFoldDB" id="A0A4V2F8D1"/>
<keyword evidence="1" id="KW-0472">Membrane</keyword>
<dbReference type="EMBL" id="SGXF01000001">
    <property type="protein sequence ID" value="RZT02997.1"/>
    <property type="molecule type" value="Genomic_DNA"/>
</dbReference>
<dbReference type="GO" id="GO:0016787">
    <property type="term" value="F:hydrolase activity"/>
    <property type="evidence" value="ECO:0007669"/>
    <property type="project" value="InterPro"/>
</dbReference>
<sequence>MRWNFYLLNACLIAAAAFCFYFVYRRFFELFGLKKGSWGSRALSGAAGLASGLMIWPVYGFGAVAALCLLAACGITMLLHLLLYRSRWGKSRCWYVLSHSYLPGLVLVGMMLGYGYYNMHHIIEKDYTVYSSKLEAGQSLRILAITDLHLGVNMDAARLKEICDEAEKQVLDLVVLGGDIFDESTSRAEMERAAAVLGGINSTYGTFYVFGNHDPNLYRQDPSYTSGELRDTLLNNGIMVLEDEVMVVGADLAVIGRKDAGRMDRTEIGELAAQAENDRFILLLDHQPVGLEANAAAGIDLQVSGHTHGGQMWPTGPVMEFFGVNEMNYGIRKINNLQVIVSSGIAGWGYPLKTGAPCEYIIIDVMGTSS</sequence>
<organism evidence="3 4">
    <name type="scientific">Cuneatibacter caecimuris</name>
    <dbReference type="NCBI Taxonomy" id="1796618"/>
    <lineage>
        <taxon>Bacteria</taxon>
        <taxon>Bacillati</taxon>
        <taxon>Bacillota</taxon>
        <taxon>Clostridia</taxon>
        <taxon>Lachnospirales</taxon>
        <taxon>Lachnospiraceae</taxon>
        <taxon>Cuneatibacter</taxon>
    </lineage>
</organism>
<feature type="transmembrane region" description="Helical" evidence="1">
    <location>
        <begin position="96"/>
        <end position="117"/>
    </location>
</feature>
<evidence type="ECO:0000313" key="4">
    <source>
        <dbReference type="Proteomes" id="UP000292927"/>
    </source>
</evidence>
<dbReference type="InterPro" id="IPR051158">
    <property type="entry name" value="Metallophosphoesterase_sf"/>
</dbReference>
<feature type="transmembrane region" description="Helical" evidence="1">
    <location>
        <begin position="62"/>
        <end position="84"/>
    </location>
</feature>
<feature type="domain" description="Calcineurin-like phosphoesterase" evidence="2">
    <location>
        <begin position="140"/>
        <end position="309"/>
    </location>
</feature>
<dbReference type="Pfam" id="PF00149">
    <property type="entry name" value="Metallophos"/>
    <property type="match status" value="1"/>
</dbReference>
<dbReference type="PANTHER" id="PTHR31302:SF0">
    <property type="entry name" value="TRANSMEMBRANE PROTEIN WITH METALLOPHOSPHOESTERASE DOMAIN"/>
    <property type="match status" value="1"/>
</dbReference>
<gene>
    <name evidence="3" type="ORF">EV209_1130</name>
</gene>
<accession>A0A4V2F8D1</accession>
<dbReference type="RefSeq" id="WP_165388821.1">
    <property type="nucleotide sequence ID" value="NZ_SGXF01000001.1"/>
</dbReference>
<keyword evidence="1" id="KW-0812">Transmembrane</keyword>
<evidence type="ECO:0000313" key="3">
    <source>
        <dbReference type="EMBL" id="RZT02997.1"/>
    </source>
</evidence>
<dbReference type="Proteomes" id="UP000292927">
    <property type="component" value="Unassembled WGS sequence"/>
</dbReference>
<keyword evidence="1" id="KW-1133">Transmembrane helix</keyword>
<dbReference type="InterPro" id="IPR029052">
    <property type="entry name" value="Metallo-depent_PP-like"/>
</dbReference>
<dbReference type="InterPro" id="IPR004843">
    <property type="entry name" value="Calcineurin-like_PHP"/>
</dbReference>
<feature type="transmembrane region" description="Helical" evidence="1">
    <location>
        <begin position="6"/>
        <end position="24"/>
    </location>
</feature>
<protein>
    <recommendedName>
        <fullName evidence="2">Calcineurin-like phosphoesterase domain-containing protein</fullName>
    </recommendedName>
</protein>
<evidence type="ECO:0000259" key="2">
    <source>
        <dbReference type="Pfam" id="PF00149"/>
    </source>
</evidence>
<reference evidence="3 4" key="1">
    <citation type="submission" date="2019-02" db="EMBL/GenBank/DDBJ databases">
        <title>Genomic Encyclopedia of Type Strains, Phase IV (KMG-IV): sequencing the most valuable type-strain genomes for metagenomic binning, comparative biology and taxonomic classification.</title>
        <authorList>
            <person name="Goeker M."/>
        </authorList>
    </citation>
    <scope>NUCLEOTIDE SEQUENCE [LARGE SCALE GENOMIC DNA]</scope>
    <source>
        <strain evidence="3 4">DSM 29486</strain>
    </source>
</reference>
<dbReference type="PANTHER" id="PTHR31302">
    <property type="entry name" value="TRANSMEMBRANE PROTEIN WITH METALLOPHOSPHOESTERASE DOMAIN-RELATED"/>
    <property type="match status" value="1"/>
</dbReference>
<name>A0A4V2F8D1_9FIRM</name>
<dbReference type="SUPFAM" id="SSF56300">
    <property type="entry name" value="Metallo-dependent phosphatases"/>
    <property type="match status" value="1"/>
</dbReference>
<dbReference type="Gene3D" id="3.60.21.10">
    <property type="match status" value="1"/>
</dbReference>
<evidence type="ECO:0000256" key="1">
    <source>
        <dbReference type="SAM" id="Phobius"/>
    </source>
</evidence>
<comment type="caution">
    <text evidence="3">The sequence shown here is derived from an EMBL/GenBank/DDBJ whole genome shotgun (WGS) entry which is preliminary data.</text>
</comment>
<proteinExistence type="predicted"/>
<keyword evidence="4" id="KW-1185">Reference proteome</keyword>